<feature type="region of interest" description="Disordered" evidence="1">
    <location>
        <begin position="335"/>
        <end position="367"/>
    </location>
</feature>
<reference evidence="2" key="1">
    <citation type="submission" date="2007-07" db="EMBL/GenBank/DDBJ databases">
        <title>PCAP assembly of the Caenorhabditis remanei genome.</title>
        <authorList>
            <consortium name="The Caenorhabditis remanei Sequencing Consortium"/>
            <person name="Wilson R.K."/>
        </authorList>
    </citation>
    <scope>NUCLEOTIDE SEQUENCE [LARGE SCALE GENOMIC DNA]</scope>
    <source>
        <strain evidence="2">PB4641</strain>
    </source>
</reference>
<dbReference type="OMA" id="WLVISTG"/>
<keyword evidence="3" id="KW-1185">Reference proteome</keyword>
<accession>E3M6Z3</accession>
<feature type="region of interest" description="Disordered" evidence="1">
    <location>
        <begin position="88"/>
        <end position="158"/>
    </location>
</feature>
<dbReference type="STRING" id="31234.E3M6Z3"/>
<dbReference type="AlphaFoldDB" id="E3M6Z3"/>
<feature type="compositionally biased region" description="Basic and acidic residues" evidence="1">
    <location>
        <begin position="340"/>
        <end position="352"/>
    </location>
</feature>
<evidence type="ECO:0000313" key="2">
    <source>
        <dbReference type="EMBL" id="EFO92932.1"/>
    </source>
</evidence>
<protein>
    <submittedName>
        <fullName evidence="2">CRE-TCL-2 protein</fullName>
    </submittedName>
</protein>
<evidence type="ECO:0000256" key="1">
    <source>
        <dbReference type="SAM" id="MobiDB-lite"/>
    </source>
</evidence>
<dbReference type="GO" id="GO:0008356">
    <property type="term" value="P:asymmetric cell division"/>
    <property type="evidence" value="ECO:0007669"/>
    <property type="project" value="EnsemblMetazoa"/>
</dbReference>
<dbReference type="GO" id="GO:0005737">
    <property type="term" value="C:cytoplasm"/>
    <property type="evidence" value="ECO:0007669"/>
    <property type="project" value="EnsemblMetazoa"/>
</dbReference>
<organism evidence="3">
    <name type="scientific">Caenorhabditis remanei</name>
    <name type="common">Caenorhabditis vulgaris</name>
    <dbReference type="NCBI Taxonomy" id="31234"/>
    <lineage>
        <taxon>Eukaryota</taxon>
        <taxon>Metazoa</taxon>
        <taxon>Ecdysozoa</taxon>
        <taxon>Nematoda</taxon>
        <taxon>Chromadorea</taxon>
        <taxon>Rhabditida</taxon>
        <taxon>Rhabditina</taxon>
        <taxon>Rhabditomorpha</taxon>
        <taxon>Rhabditoidea</taxon>
        <taxon>Rhabditidae</taxon>
        <taxon>Peloderinae</taxon>
        <taxon>Caenorhabditis</taxon>
    </lineage>
</organism>
<proteinExistence type="predicted"/>
<feature type="compositionally biased region" description="Low complexity" evidence="1">
    <location>
        <begin position="126"/>
        <end position="137"/>
    </location>
</feature>
<sequence>MFPANNNAFYDGKFSSIRKQLISLFSDYYTQYNTLYNNNMNPTTSSNPQPRLSLDSGLGLTNDSFYSTDLNETQLMDITAATASDASTSFQSGPLECSPPTKWARVRTPPNRKRTARQNTKQEDLPPNFNVFSPPSNKKVRKMFSSPTNTMKTPESLRKSIRISSPSPFKVTFSKTPLKLSNNENVTGIHIGRSGTYYNKKVTGSASKRCLLPSKPDGFTFLGSPNSDVLDVPMETVFEGLGDLPTATPSKINAALEVGDDSMDYHQYAGIIESGSALSRYTYSSGPLLESHMRNVKSTPIVRTASRNLLKTNKDTFNVEPTKQINSFNKVVAEAPSNPDKMKEPFLKEQSVKPKRKSSKESVIQKTKEKEMKNWKITPFETPKKEVPLYSGRWLVISTGRTLAQQELFTDAKDFFQTHRPTNPDSETAGSARRIPTIARVTLFNHRYRSHRF</sequence>
<dbReference type="GO" id="GO:0005634">
    <property type="term" value="C:nucleus"/>
    <property type="evidence" value="ECO:0007669"/>
    <property type="project" value="EnsemblMetazoa"/>
</dbReference>
<dbReference type="InParanoid" id="E3M6Z3"/>
<dbReference type="FunCoup" id="E3M6Z3">
    <property type="interactions" value="1557"/>
</dbReference>
<dbReference type="Proteomes" id="UP000008281">
    <property type="component" value="Unassembled WGS sequence"/>
</dbReference>
<dbReference type="eggNOG" id="ENOG502TG4Y">
    <property type="taxonomic scope" value="Eukaryota"/>
</dbReference>
<evidence type="ECO:0000313" key="3">
    <source>
        <dbReference type="Proteomes" id="UP000008281"/>
    </source>
</evidence>
<dbReference type="HOGENOM" id="CLU_604452_0_0_1"/>
<dbReference type="OrthoDB" id="5803521at2759"/>
<gene>
    <name evidence="2" type="primary">Cre-tcl-2</name>
    <name evidence="2" type="ORF">CRE_10047</name>
</gene>
<name>E3M6Z3_CAERE</name>
<dbReference type="EMBL" id="DS268426">
    <property type="protein sequence ID" value="EFO92932.1"/>
    <property type="molecule type" value="Genomic_DNA"/>
</dbReference>